<dbReference type="EMBL" id="MPZM01000075">
    <property type="protein sequence ID" value="PPL14232.1"/>
    <property type="molecule type" value="Genomic_DNA"/>
</dbReference>
<keyword evidence="4" id="KW-0472">Membrane</keyword>
<protein>
    <submittedName>
        <fullName evidence="8">Transporter</fullName>
    </submittedName>
</protein>
<dbReference type="PROSITE" id="PS51257">
    <property type="entry name" value="PROKAR_LIPOPROTEIN"/>
    <property type="match status" value="1"/>
</dbReference>
<keyword evidence="9" id="KW-1185">Reference proteome</keyword>
<dbReference type="GO" id="GO:0009279">
    <property type="term" value="C:cell outer membrane"/>
    <property type="evidence" value="ECO:0007669"/>
    <property type="project" value="UniProtKB-SubCell"/>
</dbReference>
<dbReference type="GO" id="GO:0015288">
    <property type="term" value="F:porin activity"/>
    <property type="evidence" value="ECO:0007669"/>
    <property type="project" value="TreeGrafter"/>
</dbReference>
<dbReference type="Proteomes" id="UP000242231">
    <property type="component" value="Unassembled WGS sequence"/>
</dbReference>
<evidence type="ECO:0000256" key="3">
    <source>
        <dbReference type="ARBA" id="ARBA00022692"/>
    </source>
</evidence>
<accession>A0A2P5TI01</accession>
<evidence type="ECO:0000256" key="2">
    <source>
        <dbReference type="ARBA" id="ARBA00022452"/>
    </source>
</evidence>
<dbReference type="PANTHER" id="PTHR30026:SF20">
    <property type="entry name" value="OUTER MEMBRANE PROTEIN TOLC"/>
    <property type="match status" value="1"/>
</dbReference>
<keyword evidence="2" id="KW-1134">Transmembrane beta strand</keyword>
<evidence type="ECO:0000256" key="7">
    <source>
        <dbReference type="SAM" id="MobiDB-lite"/>
    </source>
</evidence>
<feature type="coiled-coil region" evidence="6">
    <location>
        <begin position="233"/>
        <end position="260"/>
    </location>
</feature>
<comment type="caution">
    <text evidence="8">The sequence shown here is derived from an EMBL/GenBank/DDBJ whole genome shotgun (WGS) entry which is preliminary data.</text>
</comment>
<dbReference type="AlphaFoldDB" id="A0A2P5TI01"/>
<dbReference type="PANTHER" id="PTHR30026">
    <property type="entry name" value="OUTER MEMBRANE PROTEIN TOLC"/>
    <property type="match status" value="1"/>
</dbReference>
<dbReference type="RefSeq" id="WP_104488551.1">
    <property type="nucleotide sequence ID" value="NZ_BMYB01000022.1"/>
</dbReference>
<comment type="subcellular location">
    <subcellularLocation>
        <location evidence="1">Cell outer membrane</location>
    </subcellularLocation>
</comment>
<evidence type="ECO:0000256" key="4">
    <source>
        <dbReference type="ARBA" id="ARBA00023136"/>
    </source>
</evidence>
<evidence type="ECO:0000313" key="8">
    <source>
        <dbReference type="EMBL" id="PPL14232.1"/>
    </source>
</evidence>
<keyword evidence="3" id="KW-0812">Transmembrane</keyword>
<keyword evidence="6" id="KW-0175">Coiled coil</keyword>
<evidence type="ECO:0000256" key="1">
    <source>
        <dbReference type="ARBA" id="ARBA00004442"/>
    </source>
</evidence>
<dbReference type="SUPFAM" id="SSF56954">
    <property type="entry name" value="Outer membrane efflux proteins (OEP)"/>
    <property type="match status" value="1"/>
</dbReference>
<sequence>MFKKTLLASSMVLAISGCTVTPEAISLDNVSETVRADMTLFVQEQDQVQGNIGLEDAIARAVRNNRDKKLKALESAMEQGQIDLVQHEMLPSLAASAGYSERSNYAASASVEFQDGRPDPLGASPSYSISQDKQRSTYDLALSWNVLDFGLSYVRAKQHADRYLIAKERERKVTHNITQDVRGAYWRAVSAERLLQKIGPLIEQASAALDDSRQVELLQLRSPMEALYYQRELLDVLRSLQSLKQDLSNAKTELAGLMGLKPGTVFELADVGEPDFGVPELTVELATMEELALNQRPELVETYYQKRISAADTRAAILKMLPGISLNAGAYYDNSDYLLNQDWTSLGAQVSWNLFDVFKVGAERRLAKTREALAEEQRLASSMAVLTQVHLARIRYNESRQSFDLADRYLQVASRISEQTVNAARMKRTSELDLIRESLNTLLAELRRDVAYADLQNSYGRVFVTMGMDLLPEDYAASSVDELADTIAARFDRWQRGDLVEPEAVASSAADNVDKEQAQASSTASASAGDMS</sequence>
<evidence type="ECO:0000313" key="9">
    <source>
        <dbReference type="Proteomes" id="UP000242231"/>
    </source>
</evidence>
<gene>
    <name evidence="8" type="ORF">UN63_16275</name>
</gene>
<reference evidence="9" key="1">
    <citation type="submission" date="2016-11" db="EMBL/GenBank/DDBJ databases">
        <authorList>
            <person name="Sisinthy S."/>
            <person name="Ara S."/>
            <person name="Gundlapally S.R."/>
        </authorList>
    </citation>
    <scope>NUCLEOTIDE SEQUENCE [LARGE SCALE GENOMIC DNA]</scope>
    <source>
        <strain evidence="9">V1-41</strain>
    </source>
</reference>
<organism evidence="8 9">
    <name type="scientific">Oceanisphaera arctica</name>
    <dbReference type="NCBI Taxonomy" id="641510"/>
    <lineage>
        <taxon>Bacteria</taxon>
        <taxon>Pseudomonadati</taxon>
        <taxon>Pseudomonadota</taxon>
        <taxon>Gammaproteobacteria</taxon>
        <taxon>Aeromonadales</taxon>
        <taxon>Aeromonadaceae</taxon>
        <taxon>Oceanisphaera</taxon>
    </lineage>
</organism>
<evidence type="ECO:0000256" key="6">
    <source>
        <dbReference type="SAM" id="Coils"/>
    </source>
</evidence>
<feature type="compositionally biased region" description="Low complexity" evidence="7">
    <location>
        <begin position="518"/>
        <end position="532"/>
    </location>
</feature>
<feature type="region of interest" description="Disordered" evidence="7">
    <location>
        <begin position="505"/>
        <end position="532"/>
    </location>
</feature>
<keyword evidence="5" id="KW-0998">Cell outer membrane</keyword>
<proteinExistence type="predicted"/>
<name>A0A2P5TI01_9GAMM</name>
<dbReference type="GO" id="GO:1990281">
    <property type="term" value="C:efflux pump complex"/>
    <property type="evidence" value="ECO:0007669"/>
    <property type="project" value="TreeGrafter"/>
</dbReference>
<dbReference type="InterPro" id="IPR051906">
    <property type="entry name" value="TolC-like"/>
</dbReference>
<dbReference type="GO" id="GO:0015562">
    <property type="term" value="F:efflux transmembrane transporter activity"/>
    <property type="evidence" value="ECO:0007669"/>
    <property type="project" value="InterPro"/>
</dbReference>
<dbReference type="Gene3D" id="1.20.1600.10">
    <property type="entry name" value="Outer membrane efflux proteins (OEP)"/>
    <property type="match status" value="1"/>
</dbReference>
<dbReference type="OrthoDB" id="9764652at2"/>
<evidence type="ECO:0000256" key="5">
    <source>
        <dbReference type="ARBA" id="ARBA00023237"/>
    </source>
</evidence>